<dbReference type="SUPFAM" id="SSF88946">
    <property type="entry name" value="Sigma2 domain of RNA polymerase sigma factors"/>
    <property type="match status" value="1"/>
</dbReference>
<keyword evidence="5" id="KW-0804">Transcription</keyword>
<dbReference type="NCBIfam" id="TIGR02937">
    <property type="entry name" value="sigma70-ECF"/>
    <property type="match status" value="1"/>
</dbReference>
<evidence type="ECO:0000259" key="6">
    <source>
        <dbReference type="Pfam" id="PF04542"/>
    </source>
</evidence>
<protein>
    <submittedName>
        <fullName evidence="8">RNA polymerase sigma factor</fullName>
    </submittedName>
</protein>
<evidence type="ECO:0000256" key="5">
    <source>
        <dbReference type="ARBA" id="ARBA00023163"/>
    </source>
</evidence>
<feature type="domain" description="RNA polymerase sigma-70 region 2" evidence="6">
    <location>
        <begin position="64"/>
        <end position="123"/>
    </location>
</feature>
<keyword evidence="9" id="KW-1185">Reference proteome</keyword>
<evidence type="ECO:0000256" key="1">
    <source>
        <dbReference type="ARBA" id="ARBA00010641"/>
    </source>
</evidence>
<dbReference type="OrthoDB" id="3747638at2"/>
<dbReference type="InterPro" id="IPR039425">
    <property type="entry name" value="RNA_pol_sigma-70-like"/>
</dbReference>
<dbReference type="InterPro" id="IPR013249">
    <property type="entry name" value="RNA_pol_sigma70_r4_t2"/>
</dbReference>
<keyword evidence="2" id="KW-0805">Transcription regulation</keyword>
<dbReference type="SUPFAM" id="SSF88659">
    <property type="entry name" value="Sigma3 and sigma4 domains of RNA polymerase sigma factors"/>
    <property type="match status" value="1"/>
</dbReference>
<dbReference type="PANTHER" id="PTHR43133">
    <property type="entry name" value="RNA POLYMERASE ECF-TYPE SIGMA FACTO"/>
    <property type="match status" value="1"/>
</dbReference>
<dbReference type="InterPro" id="IPR013324">
    <property type="entry name" value="RNA_pol_sigma_r3/r4-like"/>
</dbReference>
<dbReference type="GO" id="GO:0003677">
    <property type="term" value="F:DNA binding"/>
    <property type="evidence" value="ECO:0007669"/>
    <property type="project" value="UniProtKB-KW"/>
</dbReference>
<evidence type="ECO:0000259" key="7">
    <source>
        <dbReference type="Pfam" id="PF08281"/>
    </source>
</evidence>
<gene>
    <name evidence="8" type="ORF">FY030_12250</name>
</gene>
<accession>A0A5J6V6G9</accession>
<dbReference type="InterPro" id="IPR036388">
    <property type="entry name" value="WH-like_DNA-bd_sf"/>
</dbReference>
<feature type="domain" description="RNA polymerase sigma factor 70 region 4 type 2" evidence="7">
    <location>
        <begin position="148"/>
        <end position="196"/>
    </location>
</feature>
<comment type="similarity">
    <text evidence="1">Belongs to the sigma-70 factor family. ECF subfamily.</text>
</comment>
<dbReference type="RefSeq" id="WP_158061749.1">
    <property type="nucleotide sequence ID" value="NZ_CP044427.1"/>
</dbReference>
<dbReference type="InterPro" id="IPR014284">
    <property type="entry name" value="RNA_pol_sigma-70_dom"/>
</dbReference>
<dbReference type="Pfam" id="PF08281">
    <property type="entry name" value="Sigma70_r4_2"/>
    <property type="match status" value="1"/>
</dbReference>
<organism evidence="8 9">
    <name type="scientific">Ornithinimicrobium pratense</name>
    <dbReference type="NCBI Taxonomy" id="2593973"/>
    <lineage>
        <taxon>Bacteria</taxon>
        <taxon>Bacillati</taxon>
        <taxon>Actinomycetota</taxon>
        <taxon>Actinomycetes</taxon>
        <taxon>Micrococcales</taxon>
        <taxon>Ornithinimicrobiaceae</taxon>
        <taxon>Ornithinimicrobium</taxon>
    </lineage>
</organism>
<dbReference type="KEGG" id="serw:FY030_12250"/>
<dbReference type="AlphaFoldDB" id="A0A5J6V6G9"/>
<keyword evidence="3" id="KW-0731">Sigma factor</keyword>
<name>A0A5J6V6G9_9MICO</name>
<dbReference type="InterPro" id="IPR013325">
    <property type="entry name" value="RNA_pol_sigma_r2"/>
</dbReference>
<evidence type="ECO:0000313" key="8">
    <source>
        <dbReference type="EMBL" id="QFG69375.1"/>
    </source>
</evidence>
<dbReference type="Gene3D" id="1.10.10.10">
    <property type="entry name" value="Winged helix-like DNA-binding domain superfamily/Winged helix DNA-binding domain"/>
    <property type="match status" value="1"/>
</dbReference>
<dbReference type="GO" id="GO:0016987">
    <property type="term" value="F:sigma factor activity"/>
    <property type="evidence" value="ECO:0007669"/>
    <property type="project" value="UniProtKB-KW"/>
</dbReference>
<reference evidence="8 9" key="1">
    <citation type="submission" date="2019-09" db="EMBL/GenBank/DDBJ databases">
        <title>Serinicoccus pratensis sp. nov., isolated from meadow soil.</title>
        <authorList>
            <person name="Zhang W."/>
        </authorList>
    </citation>
    <scope>NUCLEOTIDE SEQUENCE [LARGE SCALE GENOMIC DNA]</scope>
    <source>
        <strain evidence="8 9">W204</strain>
    </source>
</reference>
<dbReference type="Pfam" id="PF04542">
    <property type="entry name" value="Sigma70_r2"/>
    <property type="match status" value="1"/>
</dbReference>
<dbReference type="GO" id="GO:0006352">
    <property type="term" value="P:DNA-templated transcription initiation"/>
    <property type="evidence" value="ECO:0007669"/>
    <property type="project" value="InterPro"/>
</dbReference>
<dbReference type="Gene3D" id="1.10.1740.10">
    <property type="match status" value="1"/>
</dbReference>
<dbReference type="PANTHER" id="PTHR43133:SF8">
    <property type="entry name" value="RNA POLYMERASE SIGMA FACTOR HI_1459-RELATED"/>
    <property type="match status" value="1"/>
</dbReference>
<keyword evidence="4" id="KW-0238">DNA-binding</keyword>
<evidence type="ECO:0000256" key="4">
    <source>
        <dbReference type="ARBA" id="ARBA00023125"/>
    </source>
</evidence>
<dbReference type="Proteomes" id="UP000326546">
    <property type="component" value="Chromosome"/>
</dbReference>
<sequence length="208" mass="22227">MPDALPELASAVDAGDPVQSRHALRTVPPEHGDNALALLAGRAAEGSALATELLVEQLDESGVIRRFVSSTLLDESAVDDVSQDVLISVAGSIQSFKGESKVTTWVHSIVRHRVVDHLRRQRATTPLPEDDLGPAQRMSSLLATRATVQAALAGLPDLYRAPVALRDLEGLSYAEVAERLDRNVGTVKAQISRGRALVASTLKGEEWA</sequence>
<evidence type="ECO:0000256" key="3">
    <source>
        <dbReference type="ARBA" id="ARBA00023082"/>
    </source>
</evidence>
<evidence type="ECO:0000256" key="2">
    <source>
        <dbReference type="ARBA" id="ARBA00023015"/>
    </source>
</evidence>
<dbReference type="CDD" id="cd06171">
    <property type="entry name" value="Sigma70_r4"/>
    <property type="match status" value="1"/>
</dbReference>
<dbReference type="InterPro" id="IPR007627">
    <property type="entry name" value="RNA_pol_sigma70_r2"/>
</dbReference>
<proteinExistence type="inferred from homology"/>
<dbReference type="EMBL" id="CP044427">
    <property type="protein sequence ID" value="QFG69375.1"/>
    <property type="molecule type" value="Genomic_DNA"/>
</dbReference>
<evidence type="ECO:0000313" key="9">
    <source>
        <dbReference type="Proteomes" id="UP000326546"/>
    </source>
</evidence>